<dbReference type="OrthoDB" id="3438025at2759"/>
<dbReference type="AlphaFoldDB" id="A0A1B8GL61"/>
<dbReference type="RefSeq" id="XP_018130305.1">
    <property type="nucleotide sequence ID" value="XM_018274791.1"/>
</dbReference>
<accession>A0A1B8GL61</accession>
<protein>
    <recommendedName>
        <fullName evidence="1">Aminoglycoside phosphotransferase domain-containing protein</fullName>
    </recommendedName>
</protein>
<dbReference type="Gene3D" id="3.90.1200.10">
    <property type="match status" value="1"/>
</dbReference>
<dbReference type="Proteomes" id="UP000091956">
    <property type="component" value="Unassembled WGS sequence"/>
</dbReference>
<dbReference type="GeneID" id="28838712"/>
<proteinExistence type="predicted"/>
<name>A0A1B8GL61_9PEZI</name>
<reference evidence="2 3" key="1">
    <citation type="submission" date="2016-03" db="EMBL/GenBank/DDBJ databases">
        <title>Comparative genomics of Pseudogymnoascus destructans, the fungus causing white-nose syndrome of bats.</title>
        <authorList>
            <person name="Palmer J.M."/>
            <person name="Drees K.P."/>
            <person name="Foster J.T."/>
            <person name="Lindner D.L."/>
        </authorList>
    </citation>
    <scope>NUCLEOTIDE SEQUENCE [LARGE SCALE GENOMIC DNA]</scope>
    <source>
        <strain evidence="2 3">UAMH 10579</strain>
    </source>
</reference>
<dbReference type="InterPro" id="IPR002575">
    <property type="entry name" value="Aminoglycoside_PTrfase"/>
</dbReference>
<dbReference type="PANTHER" id="PTHR21310:SF37">
    <property type="entry name" value="AMINOGLYCOSIDE PHOSPHOTRANSFERASE DOMAIN-CONTAINING PROTEIN"/>
    <property type="match status" value="1"/>
</dbReference>
<dbReference type="InterPro" id="IPR011009">
    <property type="entry name" value="Kinase-like_dom_sf"/>
</dbReference>
<dbReference type="Pfam" id="PF01636">
    <property type="entry name" value="APH"/>
    <property type="match status" value="1"/>
</dbReference>
<keyword evidence="3" id="KW-1185">Reference proteome</keyword>
<evidence type="ECO:0000313" key="3">
    <source>
        <dbReference type="Proteomes" id="UP000091956"/>
    </source>
</evidence>
<feature type="domain" description="Aminoglycoside phosphotransferase" evidence="1">
    <location>
        <begin position="68"/>
        <end position="322"/>
    </location>
</feature>
<gene>
    <name evidence="2" type="ORF">VE01_05326</name>
</gene>
<evidence type="ECO:0000259" key="1">
    <source>
        <dbReference type="Pfam" id="PF01636"/>
    </source>
</evidence>
<dbReference type="EMBL" id="KV460227">
    <property type="protein sequence ID" value="OBT96572.1"/>
    <property type="molecule type" value="Genomic_DNA"/>
</dbReference>
<organism evidence="2 3">
    <name type="scientific">Pseudogymnoascus verrucosus</name>
    <dbReference type="NCBI Taxonomy" id="342668"/>
    <lineage>
        <taxon>Eukaryota</taxon>
        <taxon>Fungi</taxon>
        <taxon>Dikarya</taxon>
        <taxon>Ascomycota</taxon>
        <taxon>Pezizomycotina</taxon>
        <taxon>Leotiomycetes</taxon>
        <taxon>Thelebolales</taxon>
        <taxon>Thelebolaceae</taxon>
        <taxon>Pseudogymnoascus</taxon>
    </lineage>
</organism>
<reference evidence="3" key="2">
    <citation type="journal article" date="2018" name="Nat. Commun.">
        <title>Extreme sensitivity to ultraviolet light in the fungal pathogen causing white-nose syndrome of bats.</title>
        <authorList>
            <person name="Palmer J.M."/>
            <person name="Drees K.P."/>
            <person name="Foster J.T."/>
            <person name="Lindner D.L."/>
        </authorList>
    </citation>
    <scope>NUCLEOTIDE SEQUENCE [LARGE SCALE GENOMIC DNA]</scope>
    <source>
        <strain evidence="3">UAMH 10579</strain>
    </source>
</reference>
<sequence>MTPKWGYTVMDKDDLVWEKLEDDLEKWELSVNKAVIYRGVAALILKYRPGEAVELHMPIKGGYNAFYRLEHCQVPRREIRYEVATMKYVAANTTIPVPKIYGWGTAEENPTGLGPFMIIEYIEHSRTLSDALKDPTLGPKEEPVLDPNIDEQKLSFLYGQMANILLQLSTLTFPQISSLDQDSNGNISVSGHPITMNMNNLIEHTNIPPSILPIHPHNYASTTAWYSALADMHLTQLTFQHNDAIADDDDARDKYIARQLFRRLAHEGRLSPPPPSTDATDPSSEFRLFSEDLRPSNVLVDADDRIVSVIDWEFAYVAPAQYSRDPPWWLLLKMGDYWPGGHEAFVEAYGVRLETFLRVLEVEEGKMREADEAKKREGGETKTDDEDVVNGIASLSLSTTPLSQQMCQSYTSNTWLTNLATRDSWTFDFLFWRYLDEQFFGDEKENEEQDYHARLDLLTEREREAMEEFVLAKVRDSEERVVVEWGEEEAKARLAEVMV</sequence>
<evidence type="ECO:0000313" key="2">
    <source>
        <dbReference type="EMBL" id="OBT96572.1"/>
    </source>
</evidence>
<dbReference type="PANTHER" id="PTHR21310">
    <property type="entry name" value="AMINOGLYCOSIDE PHOSPHOTRANSFERASE-RELATED-RELATED"/>
    <property type="match status" value="1"/>
</dbReference>
<dbReference type="SUPFAM" id="SSF56112">
    <property type="entry name" value="Protein kinase-like (PK-like)"/>
    <property type="match status" value="1"/>
</dbReference>
<dbReference type="InterPro" id="IPR051678">
    <property type="entry name" value="AGP_Transferase"/>
</dbReference>